<evidence type="ECO:0000313" key="4">
    <source>
        <dbReference type="WBParaSite" id="ECPE_0000017201-mRNA-1"/>
    </source>
</evidence>
<feature type="region of interest" description="Disordered" evidence="1">
    <location>
        <begin position="62"/>
        <end position="95"/>
    </location>
</feature>
<proteinExistence type="predicted"/>
<feature type="compositionally biased region" description="Polar residues" evidence="1">
    <location>
        <begin position="1"/>
        <end position="26"/>
    </location>
</feature>
<name>A0A182ZZN8_9TREM</name>
<reference evidence="2 3" key="2">
    <citation type="submission" date="2018-11" db="EMBL/GenBank/DDBJ databases">
        <authorList>
            <consortium name="Pathogen Informatics"/>
        </authorList>
    </citation>
    <scope>NUCLEOTIDE SEQUENCE [LARGE SCALE GENOMIC DNA]</scope>
    <source>
        <strain evidence="2 3">Egypt</strain>
    </source>
</reference>
<feature type="region of interest" description="Disordered" evidence="1">
    <location>
        <begin position="1"/>
        <end position="34"/>
    </location>
</feature>
<dbReference type="WBParaSite" id="ECPE_0000017201-mRNA-1">
    <property type="protein sequence ID" value="ECPE_0000017201-mRNA-1"/>
    <property type="gene ID" value="ECPE_0000017201"/>
</dbReference>
<gene>
    <name evidence="2" type="ORF">ECPE_LOCUS173</name>
</gene>
<dbReference type="Proteomes" id="UP000272942">
    <property type="component" value="Unassembled WGS sequence"/>
</dbReference>
<organism evidence="4">
    <name type="scientific">Echinostoma caproni</name>
    <dbReference type="NCBI Taxonomy" id="27848"/>
    <lineage>
        <taxon>Eukaryota</taxon>
        <taxon>Metazoa</taxon>
        <taxon>Spiralia</taxon>
        <taxon>Lophotrochozoa</taxon>
        <taxon>Platyhelminthes</taxon>
        <taxon>Trematoda</taxon>
        <taxon>Digenea</taxon>
        <taxon>Plagiorchiida</taxon>
        <taxon>Echinostomata</taxon>
        <taxon>Echinostomatoidea</taxon>
        <taxon>Echinostomatidae</taxon>
        <taxon>Echinostoma</taxon>
    </lineage>
</organism>
<feature type="compositionally biased region" description="Basic and acidic residues" evidence="1">
    <location>
        <begin position="76"/>
        <end position="89"/>
    </location>
</feature>
<protein>
    <submittedName>
        <fullName evidence="4">PDEase domain-containing protein</fullName>
    </submittedName>
</protein>
<reference evidence="4" key="1">
    <citation type="submission" date="2016-06" db="UniProtKB">
        <authorList>
            <consortium name="WormBaseParasite"/>
        </authorList>
    </citation>
    <scope>IDENTIFICATION</scope>
</reference>
<sequence length="250" mass="27895">GNTDPGLRSNPNDRLTSPLDDTQSFTHHQDSAKSLDTYPSPVSLALHSLLAPFGYMGRVDHNSSSSASDMAGNGHTLDDDLSRGPHPDNSDGNVELELADDGLTTSPEPSPGERTAALITDLARRLAVEEQTGMLDEAEPDDVSTTCPPSHEAILRFTEGMRTATEFLRLPNTYFKTRFRMSTIPLEQYEKDVQVWSHMMNHFHMHAQQIVQFAKLVPDFIMDPRARIVASIYFQVADCLIRHVQTTLRY</sequence>
<evidence type="ECO:0000256" key="1">
    <source>
        <dbReference type="SAM" id="MobiDB-lite"/>
    </source>
</evidence>
<dbReference type="OrthoDB" id="5771769at2759"/>
<evidence type="ECO:0000313" key="2">
    <source>
        <dbReference type="EMBL" id="VDP19758.1"/>
    </source>
</evidence>
<keyword evidence="3" id="KW-1185">Reference proteome</keyword>
<dbReference type="EMBL" id="UZAN01000539">
    <property type="protein sequence ID" value="VDP19758.1"/>
    <property type="molecule type" value="Genomic_DNA"/>
</dbReference>
<accession>A0A182ZZN8</accession>
<evidence type="ECO:0000313" key="3">
    <source>
        <dbReference type="Proteomes" id="UP000272942"/>
    </source>
</evidence>
<dbReference type="AlphaFoldDB" id="A0A182ZZN8"/>